<keyword evidence="3 7" id="KW-0378">Hydrolase</keyword>
<evidence type="ECO:0000256" key="2">
    <source>
        <dbReference type="ARBA" id="ARBA00022723"/>
    </source>
</evidence>
<keyword evidence="4" id="KW-0862">Zinc</keyword>
<feature type="domain" description="Formimidoylglutamate deiminase N-terminal" evidence="6">
    <location>
        <begin position="2"/>
        <end position="37"/>
    </location>
</feature>
<dbReference type="InterPro" id="IPR011059">
    <property type="entry name" value="Metal-dep_hydrolase_composite"/>
</dbReference>
<dbReference type="SUPFAM" id="SSF51556">
    <property type="entry name" value="Metallo-dependent hydrolases"/>
    <property type="match status" value="1"/>
</dbReference>
<protein>
    <submittedName>
        <fullName evidence="7">Formimidoylglutamate deiminase</fullName>
        <ecNumber evidence="7">3.5.3.13</ecNumber>
    </submittedName>
</protein>
<comment type="caution">
    <text evidence="7">The sequence shown here is derived from an EMBL/GenBank/DDBJ whole genome shotgun (WGS) entry which is preliminary data.</text>
</comment>
<evidence type="ECO:0000259" key="5">
    <source>
        <dbReference type="Pfam" id="PF01979"/>
    </source>
</evidence>
<feature type="domain" description="Amidohydrolase-related" evidence="5">
    <location>
        <begin position="51"/>
        <end position="425"/>
    </location>
</feature>
<dbReference type="EMBL" id="VAFL01000001">
    <property type="protein sequence ID" value="TKW68664.1"/>
    <property type="molecule type" value="Genomic_DNA"/>
</dbReference>
<dbReference type="GO" id="GO:0019239">
    <property type="term" value="F:deaminase activity"/>
    <property type="evidence" value="ECO:0007669"/>
    <property type="project" value="TreeGrafter"/>
</dbReference>
<evidence type="ECO:0000313" key="7">
    <source>
        <dbReference type="EMBL" id="TKW68664.1"/>
    </source>
</evidence>
<gene>
    <name evidence="7" type="primary">hutF</name>
    <name evidence="7" type="ORF">DI616_01325</name>
</gene>
<dbReference type="PANTHER" id="PTHR11271:SF48">
    <property type="entry name" value="AMIDOHYDROLASE-RELATED DOMAIN-CONTAINING PROTEIN"/>
    <property type="match status" value="1"/>
</dbReference>
<dbReference type="InterPro" id="IPR010252">
    <property type="entry name" value="HutF"/>
</dbReference>
<dbReference type="Proteomes" id="UP000315344">
    <property type="component" value="Unassembled WGS sequence"/>
</dbReference>
<dbReference type="InterPro" id="IPR032466">
    <property type="entry name" value="Metal_Hydrolase"/>
</dbReference>
<dbReference type="NCBIfam" id="TIGR02022">
    <property type="entry name" value="hutF"/>
    <property type="match status" value="1"/>
</dbReference>
<dbReference type="GO" id="GO:0046872">
    <property type="term" value="F:metal ion binding"/>
    <property type="evidence" value="ECO:0007669"/>
    <property type="project" value="UniProtKB-KW"/>
</dbReference>
<evidence type="ECO:0000259" key="6">
    <source>
        <dbReference type="Pfam" id="PF22429"/>
    </source>
</evidence>
<evidence type="ECO:0000313" key="8">
    <source>
        <dbReference type="Proteomes" id="UP000315344"/>
    </source>
</evidence>
<dbReference type="EC" id="3.5.3.13" evidence="7"/>
<keyword evidence="2" id="KW-0479">Metal-binding</keyword>
<dbReference type="Pfam" id="PF01979">
    <property type="entry name" value="Amidohydro_1"/>
    <property type="match status" value="1"/>
</dbReference>
<dbReference type="Gene3D" id="2.30.40.10">
    <property type="entry name" value="Urease, subunit C, domain 1"/>
    <property type="match status" value="1"/>
</dbReference>
<name>A0A533IDH1_PARDE</name>
<dbReference type="GO" id="GO:0005829">
    <property type="term" value="C:cytosol"/>
    <property type="evidence" value="ECO:0007669"/>
    <property type="project" value="TreeGrafter"/>
</dbReference>
<dbReference type="InterPro" id="IPR055156">
    <property type="entry name" value="HutF-like_N"/>
</dbReference>
<dbReference type="Pfam" id="PF22429">
    <property type="entry name" value="HutF_N"/>
    <property type="match status" value="1"/>
</dbReference>
<dbReference type="NCBIfam" id="NF006684">
    <property type="entry name" value="PRK09229.1-5"/>
    <property type="match status" value="1"/>
</dbReference>
<dbReference type="AlphaFoldDB" id="A0A533IDH1"/>
<reference evidence="7 8" key="1">
    <citation type="journal article" date="2017" name="Nat. Commun.">
        <title>In situ click chemistry generation of cyclooxygenase-2 inhibitors.</title>
        <authorList>
            <person name="Bhardwaj A."/>
            <person name="Kaur J."/>
            <person name="Wuest M."/>
            <person name="Wuest F."/>
        </authorList>
    </citation>
    <scope>NUCLEOTIDE SEQUENCE [LARGE SCALE GENOMIC DNA]</scope>
    <source>
        <strain evidence="7">S2_012_000_R3_94</strain>
    </source>
</reference>
<evidence type="ECO:0000256" key="1">
    <source>
        <dbReference type="ARBA" id="ARBA00001947"/>
    </source>
</evidence>
<sequence>MFASEALLPSGWAQNVTIDIDAAGRISAITPDSQPAGTPRAAGPLLPLMPNLHSHAFQRAMAGLAEVAGPTGDSFWTWREQMYRCVATMTPDDIETVATMLQIELLKGGFGHLVEFHYQHHDGQGRAYADPAETSRRQFAAAARSGIGLTLLPVFYAHSDFGGQPPNAGQRPFLHDVDGYLALLERVRELATDHDQIWGSAIHSLRAATPEEMTAILPTLPPGTPIHIHIAEQMREVEASLAWSGCRPVDWLLNEMPVSPEWCLIHATHLTADETRRMAQSGAVAGLCPMTEANLGDGIFPGRDFQDLGGVFGIGTDSHVSISVAEELRMLEYSQRLRDQARNVLAGGEGRSTGRTLFDAALSGGARAAGLHHTGIAVGASASWLVLDGANPFLATASGDRMIDRWIFTLGDAAIRDVYVSGRKVIDQGRHALDDDIGPRFADVLRRIFA</sequence>
<evidence type="ECO:0000256" key="3">
    <source>
        <dbReference type="ARBA" id="ARBA00022801"/>
    </source>
</evidence>
<proteinExistence type="predicted"/>
<accession>A0A533IDH1</accession>
<dbReference type="InterPro" id="IPR051607">
    <property type="entry name" value="Metallo-dep_hydrolases"/>
</dbReference>
<comment type="cofactor">
    <cofactor evidence="1">
        <name>Zn(2+)</name>
        <dbReference type="ChEBI" id="CHEBI:29105"/>
    </cofactor>
</comment>
<dbReference type="InterPro" id="IPR006680">
    <property type="entry name" value="Amidohydro-rel"/>
</dbReference>
<dbReference type="Gene3D" id="3.20.20.140">
    <property type="entry name" value="Metal-dependent hydrolases"/>
    <property type="match status" value="1"/>
</dbReference>
<organism evidence="7 8">
    <name type="scientific">Paracoccus denitrificans</name>
    <dbReference type="NCBI Taxonomy" id="266"/>
    <lineage>
        <taxon>Bacteria</taxon>
        <taxon>Pseudomonadati</taxon>
        <taxon>Pseudomonadota</taxon>
        <taxon>Alphaproteobacteria</taxon>
        <taxon>Rhodobacterales</taxon>
        <taxon>Paracoccaceae</taxon>
        <taxon>Paracoccus</taxon>
    </lineage>
</organism>
<dbReference type="GO" id="GO:0050416">
    <property type="term" value="F:formimidoylglutamate deiminase activity"/>
    <property type="evidence" value="ECO:0007669"/>
    <property type="project" value="UniProtKB-EC"/>
</dbReference>
<evidence type="ECO:0000256" key="4">
    <source>
        <dbReference type="ARBA" id="ARBA00022833"/>
    </source>
</evidence>
<dbReference type="PANTHER" id="PTHR11271">
    <property type="entry name" value="GUANINE DEAMINASE"/>
    <property type="match status" value="1"/>
</dbReference>